<name>A0A9D1HNE0_9FIRM</name>
<evidence type="ECO:0000259" key="4">
    <source>
        <dbReference type="PROSITE" id="PS50932"/>
    </source>
</evidence>
<organism evidence="5 6">
    <name type="scientific">Candidatus Fimiplasma intestinipullorum</name>
    <dbReference type="NCBI Taxonomy" id="2840825"/>
    <lineage>
        <taxon>Bacteria</taxon>
        <taxon>Bacillati</taxon>
        <taxon>Bacillota</taxon>
        <taxon>Clostridia</taxon>
        <taxon>Eubacteriales</taxon>
        <taxon>Candidatus Fimiplasma</taxon>
    </lineage>
</organism>
<evidence type="ECO:0000256" key="2">
    <source>
        <dbReference type="ARBA" id="ARBA00023125"/>
    </source>
</evidence>
<dbReference type="Gene3D" id="3.40.50.2300">
    <property type="match status" value="2"/>
</dbReference>
<dbReference type="GO" id="GO:0000976">
    <property type="term" value="F:transcription cis-regulatory region binding"/>
    <property type="evidence" value="ECO:0007669"/>
    <property type="project" value="TreeGrafter"/>
</dbReference>
<reference evidence="5" key="2">
    <citation type="journal article" date="2021" name="PeerJ">
        <title>Extensive microbial diversity within the chicken gut microbiome revealed by metagenomics and culture.</title>
        <authorList>
            <person name="Gilroy R."/>
            <person name="Ravi A."/>
            <person name="Getino M."/>
            <person name="Pursley I."/>
            <person name="Horton D.L."/>
            <person name="Alikhan N.F."/>
            <person name="Baker D."/>
            <person name="Gharbi K."/>
            <person name="Hall N."/>
            <person name="Watson M."/>
            <person name="Adriaenssens E.M."/>
            <person name="Foster-Nyarko E."/>
            <person name="Jarju S."/>
            <person name="Secka A."/>
            <person name="Antonio M."/>
            <person name="Oren A."/>
            <person name="Chaudhuri R.R."/>
            <person name="La Ragione R."/>
            <person name="Hildebrand F."/>
            <person name="Pallen M.J."/>
        </authorList>
    </citation>
    <scope>NUCLEOTIDE SEQUENCE</scope>
    <source>
        <strain evidence="5">CHK195-11698</strain>
    </source>
</reference>
<proteinExistence type="predicted"/>
<keyword evidence="3" id="KW-0804">Transcription</keyword>
<dbReference type="InterPro" id="IPR000843">
    <property type="entry name" value="HTH_LacI"/>
</dbReference>
<dbReference type="InterPro" id="IPR028082">
    <property type="entry name" value="Peripla_BP_I"/>
</dbReference>
<dbReference type="GO" id="GO:0003700">
    <property type="term" value="F:DNA-binding transcription factor activity"/>
    <property type="evidence" value="ECO:0007669"/>
    <property type="project" value="TreeGrafter"/>
</dbReference>
<dbReference type="InterPro" id="IPR001761">
    <property type="entry name" value="Peripla_BP/Lac1_sug-bd_dom"/>
</dbReference>
<dbReference type="CDD" id="cd01392">
    <property type="entry name" value="HTH_LacI"/>
    <property type="match status" value="1"/>
</dbReference>
<dbReference type="Proteomes" id="UP000824175">
    <property type="component" value="Unassembled WGS sequence"/>
</dbReference>
<dbReference type="AlphaFoldDB" id="A0A9D1HNE0"/>
<dbReference type="PANTHER" id="PTHR30146:SF109">
    <property type="entry name" value="HTH-TYPE TRANSCRIPTIONAL REGULATOR GALS"/>
    <property type="match status" value="1"/>
</dbReference>
<comment type="caution">
    <text evidence="5">The sequence shown here is derived from an EMBL/GenBank/DDBJ whole genome shotgun (WGS) entry which is preliminary data.</text>
</comment>
<evidence type="ECO:0000256" key="3">
    <source>
        <dbReference type="ARBA" id="ARBA00023163"/>
    </source>
</evidence>
<gene>
    <name evidence="5" type="ORF">IAD15_00235</name>
</gene>
<feature type="domain" description="HTH lacI-type" evidence="4">
    <location>
        <begin position="2"/>
        <end position="56"/>
    </location>
</feature>
<dbReference type="PANTHER" id="PTHR30146">
    <property type="entry name" value="LACI-RELATED TRANSCRIPTIONAL REPRESSOR"/>
    <property type="match status" value="1"/>
</dbReference>
<dbReference type="Pfam" id="PF00356">
    <property type="entry name" value="LacI"/>
    <property type="match status" value="1"/>
</dbReference>
<evidence type="ECO:0000313" key="5">
    <source>
        <dbReference type="EMBL" id="HIU12494.1"/>
    </source>
</evidence>
<keyword evidence="2 5" id="KW-0238">DNA-binding</keyword>
<evidence type="ECO:0000256" key="1">
    <source>
        <dbReference type="ARBA" id="ARBA00023015"/>
    </source>
</evidence>
<sequence>MASIKDIAKALGLSVSTVSLALNDKPRVSKETRDLVKAKAKELKYVKSGIAADLQRKRTNLILFIVNDASRSFFSTIINHLQRATSAFGYDFLICTTYGNQNATAERFIKEHRADAIIIYTSTVADDLIIENAREDFPIVVLGREVTGDYVYCYNYSNTQEPLSTTEYMISQGLRKIAFVKGSSASLGTSRTFNKYKKSLEDHQIPLNQNWIFDAGGSSYRHGYEITEKMIPIISELDAIQYSTDDIAIGGMLCLKEHGIHIPEDISIAGKGNIPESNFISPSLTTSGATKEAYLFYEGLVHYLILMIEKSDEYAAISMQLAHFLSHFNSEEQLIIRESVKKPIF</sequence>
<dbReference type="SUPFAM" id="SSF47413">
    <property type="entry name" value="lambda repressor-like DNA-binding domains"/>
    <property type="match status" value="1"/>
</dbReference>
<protein>
    <submittedName>
        <fullName evidence="5">LacI family DNA-binding transcriptional regulator</fullName>
    </submittedName>
</protein>
<dbReference type="SMART" id="SM00354">
    <property type="entry name" value="HTH_LACI"/>
    <property type="match status" value="1"/>
</dbReference>
<dbReference type="PROSITE" id="PS50932">
    <property type="entry name" value="HTH_LACI_2"/>
    <property type="match status" value="1"/>
</dbReference>
<accession>A0A9D1HNE0</accession>
<dbReference type="SUPFAM" id="SSF53822">
    <property type="entry name" value="Periplasmic binding protein-like I"/>
    <property type="match status" value="1"/>
</dbReference>
<evidence type="ECO:0000313" key="6">
    <source>
        <dbReference type="Proteomes" id="UP000824175"/>
    </source>
</evidence>
<dbReference type="CDD" id="cd06267">
    <property type="entry name" value="PBP1_LacI_sugar_binding-like"/>
    <property type="match status" value="1"/>
</dbReference>
<reference evidence="5" key="1">
    <citation type="submission" date="2020-10" db="EMBL/GenBank/DDBJ databases">
        <authorList>
            <person name="Gilroy R."/>
        </authorList>
    </citation>
    <scope>NUCLEOTIDE SEQUENCE</scope>
    <source>
        <strain evidence="5">CHK195-11698</strain>
    </source>
</reference>
<keyword evidence="1" id="KW-0805">Transcription regulation</keyword>
<dbReference type="Gene3D" id="1.10.260.40">
    <property type="entry name" value="lambda repressor-like DNA-binding domains"/>
    <property type="match status" value="1"/>
</dbReference>
<dbReference type="InterPro" id="IPR010982">
    <property type="entry name" value="Lambda_DNA-bd_dom_sf"/>
</dbReference>
<dbReference type="Pfam" id="PF00532">
    <property type="entry name" value="Peripla_BP_1"/>
    <property type="match status" value="1"/>
</dbReference>
<dbReference type="EMBL" id="DVMJ01000002">
    <property type="protein sequence ID" value="HIU12494.1"/>
    <property type="molecule type" value="Genomic_DNA"/>
</dbReference>